<feature type="region of interest" description="Disordered" evidence="1">
    <location>
        <begin position="183"/>
        <end position="212"/>
    </location>
</feature>
<name>A0AAP0KNG6_9MAGN</name>
<evidence type="ECO:0000256" key="1">
    <source>
        <dbReference type="SAM" id="MobiDB-lite"/>
    </source>
</evidence>
<feature type="compositionally biased region" description="Basic residues" evidence="1">
    <location>
        <begin position="51"/>
        <end position="60"/>
    </location>
</feature>
<accession>A0AAP0KNG6</accession>
<sequence length="259" mass="29154">MLSGLSSLNIQTSNQVNSAEVRQGGMPTWTNKKSQQGNSGYGGRNYNVRSRGGRNNRGRGRYQTNNRPTCQICNKNGHTAGVCYYRADMSYDGAQSFNGQGNQYKNTSVHGQGNQSMREKKLSQEWTLREAKFSCLSSLSCSFMFLNMCYRFGPKTRGTRLKETLKGEVLLSQTLSEVGRHQLDHDETPNKHPSAGGHHRDTSRPNKWVRGDAYKTGHIGDEEGLSRCGKSCILGWENHLRPDIKKGATYSKEEDKYHY</sequence>
<feature type="compositionally biased region" description="Basic and acidic residues" evidence="1">
    <location>
        <begin position="198"/>
        <end position="212"/>
    </location>
</feature>
<evidence type="ECO:0000313" key="3">
    <source>
        <dbReference type="Proteomes" id="UP001417504"/>
    </source>
</evidence>
<dbReference type="AlphaFoldDB" id="A0AAP0KNG6"/>
<gene>
    <name evidence="2" type="ORF">Sjap_002433</name>
</gene>
<organism evidence="2 3">
    <name type="scientific">Stephania japonica</name>
    <dbReference type="NCBI Taxonomy" id="461633"/>
    <lineage>
        <taxon>Eukaryota</taxon>
        <taxon>Viridiplantae</taxon>
        <taxon>Streptophyta</taxon>
        <taxon>Embryophyta</taxon>
        <taxon>Tracheophyta</taxon>
        <taxon>Spermatophyta</taxon>
        <taxon>Magnoliopsida</taxon>
        <taxon>Ranunculales</taxon>
        <taxon>Menispermaceae</taxon>
        <taxon>Menispermoideae</taxon>
        <taxon>Cissampelideae</taxon>
        <taxon>Stephania</taxon>
    </lineage>
</organism>
<protein>
    <submittedName>
        <fullName evidence="2">Uncharacterized protein</fullName>
    </submittedName>
</protein>
<keyword evidence="3" id="KW-1185">Reference proteome</keyword>
<evidence type="ECO:0000313" key="2">
    <source>
        <dbReference type="EMBL" id="KAK9154953.1"/>
    </source>
</evidence>
<feature type="region of interest" description="Disordered" evidence="1">
    <location>
        <begin position="18"/>
        <end position="63"/>
    </location>
</feature>
<feature type="compositionally biased region" description="Polar residues" evidence="1">
    <location>
        <begin position="28"/>
        <end position="38"/>
    </location>
</feature>
<reference evidence="2 3" key="1">
    <citation type="submission" date="2024-01" db="EMBL/GenBank/DDBJ databases">
        <title>Genome assemblies of Stephania.</title>
        <authorList>
            <person name="Yang L."/>
        </authorList>
    </citation>
    <scope>NUCLEOTIDE SEQUENCE [LARGE SCALE GENOMIC DNA]</scope>
    <source>
        <strain evidence="2">QJT</strain>
        <tissue evidence="2">Leaf</tissue>
    </source>
</reference>
<dbReference type="Proteomes" id="UP001417504">
    <property type="component" value="Unassembled WGS sequence"/>
</dbReference>
<proteinExistence type="predicted"/>
<dbReference type="EMBL" id="JBBNAE010000001">
    <property type="protein sequence ID" value="KAK9154953.1"/>
    <property type="molecule type" value="Genomic_DNA"/>
</dbReference>
<comment type="caution">
    <text evidence="2">The sequence shown here is derived from an EMBL/GenBank/DDBJ whole genome shotgun (WGS) entry which is preliminary data.</text>
</comment>